<dbReference type="AlphaFoldDB" id="A0A9J6RRL6"/>
<evidence type="ECO:0000313" key="3">
    <source>
        <dbReference type="Proteomes" id="UP001069090"/>
    </source>
</evidence>
<organism evidence="2 3">
    <name type="scientific">Dasania phycosphaerae</name>
    <dbReference type="NCBI Taxonomy" id="2950436"/>
    <lineage>
        <taxon>Bacteria</taxon>
        <taxon>Pseudomonadati</taxon>
        <taxon>Pseudomonadota</taxon>
        <taxon>Gammaproteobacteria</taxon>
        <taxon>Cellvibrionales</taxon>
        <taxon>Spongiibacteraceae</taxon>
        <taxon>Dasania</taxon>
    </lineage>
</organism>
<accession>A0A9J6RRL6</accession>
<dbReference type="EMBL" id="JAPTGG010000022">
    <property type="protein sequence ID" value="MCZ0867100.1"/>
    <property type="molecule type" value="Genomic_DNA"/>
</dbReference>
<dbReference type="Pfam" id="PF01575">
    <property type="entry name" value="MaoC_dehydratas"/>
    <property type="match status" value="1"/>
</dbReference>
<dbReference type="PANTHER" id="PTHR43841">
    <property type="entry name" value="3-HYDROXYACYL-THIOESTER DEHYDRATASE HTDX-RELATED"/>
    <property type="match status" value="1"/>
</dbReference>
<dbReference type="SUPFAM" id="SSF54637">
    <property type="entry name" value="Thioesterase/thiol ester dehydrase-isomerase"/>
    <property type="match status" value="1"/>
</dbReference>
<feature type="domain" description="MaoC-like" evidence="1">
    <location>
        <begin position="189"/>
        <end position="270"/>
    </location>
</feature>
<dbReference type="Gene3D" id="3.10.129.10">
    <property type="entry name" value="Hotdog Thioesterase"/>
    <property type="match status" value="1"/>
</dbReference>
<dbReference type="RefSeq" id="WP_258333030.1">
    <property type="nucleotide sequence ID" value="NZ_JAPTGG010000022.1"/>
</dbReference>
<gene>
    <name evidence="2" type="ORF">O0V09_18020</name>
</gene>
<keyword evidence="3" id="KW-1185">Reference proteome</keyword>
<dbReference type="Proteomes" id="UP001069090">
    <property type="component" value="Unassembled WGS sequence"/>
</dbReference>
<dbReference type="PANTHER" id="PTHR43841:SF3">
    <property type="entry name" value="(3R)-HYDROXYACYL-ACP DEHYDRATASE SUBUNIT HADB"/>
    <property type="match status" value="1"/>
</dbReference>
<dbReference type="InterPro" id="IPR029069">
    <property type="entry name" value="HotDog_dom_sf"/>
</dbReference>
<comment type="caution">
    <text evidence="2">The sequence shown here is derived from an EMBL/GenBank/DDBJ whole genome shotgun (WGS) entry which is preliminary data.</text>
</comment>
<protein>
    <submittedName>
        <fullName evidence="2">MaoC/PaaZ C-terminal domain-containing protein</fullName>
    </submittedName>
</protein>
<sequence length="300" mass="33171">MNKSILHFSTQPNIAPALLKALLIPRPGFNSQQGIPPLEAYWPHAEVNQNSLAQYLSLLDIPSSDTLPILYPHVMAGSMHMHLLTHKDFPIRLLGAVHLKNRIVQTKPISIAAVMDIRSKLGAYRITEKGLEFDFTTDILIAGEQQWQETTTYFKAGNFSRHSPISSDSSFELDKLTHTKKLATWAIPKDRGKRYAKITGDYNPIHMSPLLAKLFGLKRDIAHGFGVLAQALAHANNSSGLLNANSNNHNTIQLDVIFKGPVYLESEVNLQQDAGANSTRLDVYCGDNPKPSICLAISNT</sequence>
<evidence type="ECO:0000313" key="2">
    <source>
        <dbReference type="EMBL" id="MCZ0867100.1"/>
    </source>
</evidence>
<evidence type="ECO:0000259" key="1">
    <source>
        <dbReference type="Pfam" id="PF01575"/>
    </source>
</evidence>
<name>A0A9J6RRL6_9GAMM</name>
<reference evidence="2 3" key="1">
    <citation type="submission" date="2022-12" db="EMBL/GenBank/DDBJ databases">
        <title>Dasania phycosphaerae sp. nov., isolated from particulate material of the south coast of Korea.</title>
        <authorList>
            <person name="Jiang Y."/>
        </authorList>
    </citation>
    <scope>NUCLEOTIDE SEQUENCE [LARGE SCALE GENOMIC DNA]</scope>
    <source>
        <strain evidence="2 3">GY-19</strain>
    </source>
</reference>
<proteinExistence type="predicted"/>
<dbReference type="InterPro" id="IPR002539">
    <property type="entry name" value="MaoC-like_dom"/>
</dbReference>